<feature type="domain" description="EGF-like" evidence="2">
    <location>
        <begin position="45"/>
        <end position="80"/>
    </location>
</feature>
<evidence type="ECO:0000259" key="2">
    <source>
        <dbReference type="SMART" id="SM00181"/>
    </source>
</evidence>
<evidence type="ECO:0000256" key="1">
    <source>
        <dbReference type="SAM" id="SignalP"/>
    </source>
</evidence>
<keyword evidence="1" id="KW-0732">Signal</keyword>
<keyword evidence="4" id="KW-1185">Reference proteome</keyword>
<protein>
    <recommendedName>
        <fullName evidence="2">EGF-like domain-containing protein</fullName>
    </recommendedName>
</protein>
<feature type="domain" description="EGF-like" evidence="2">
    <location>
        <begin position="311"/>
        <end position="355"/>
    </location>
</feature>
<feature type="chain" id="PRO_5041208390" description="EGF-like domain-containing protein" evidence="1">
    <location>
        <begin position="23"/>
        <end position="609"/>
    </location>
</feature>
<evidence type="ECO:0000313" key="4">
    <source>
        <dbReference type="Proteomes" id="UP001177670"/>
    </source>
</evidence>
<dbReference type="InterPro" id="IPR000742">
    <property type="entry name" value="EGF"/>
</dbReference>
<dbReference type="PANTHER" id="PTHR39069">
    <property type="entry name" value="ECDYSONE-INDUCIBLE GENE E1, ISOFORM A"/>
    <property type="match status" value="1"/>
</dbReference>
<reference evidence="3" key="1">
    <citation type="submission" date="2021-10" db="EMBL/GenBank/DDBJ databases">
        <title>Melipona bicolor Genome sequencing and assembly.</title>
        <authorList>
            <person name="Araujo N.S."/>
            <person name="Arias M.C."/>
        </authorList>
    </citation>
    <scope>NUCLEOTIDE SEQUENCE</scope>
    <source>
        <strain evidence="3">USP_2M_L1-L4_2017</strain>
        <tissue evidence="3">Whole body</tissue>
    </source>
</reference>
<proteinExistence type="predicted"/>
<feature type="signal peptide" evidence="1">
    <location>
        <begin position="1"/>
        <end position="22"/>
    </location>
</feature>
<comment type="caution">
    <text evidence="3">The sequence shown here is derived from an EMBL/GenBank/DDBJ whole genome shotgun (WGS) entry which is preliminary data.</text>
</comment>
<organism evidence="3 4">
    <name type="scientific">Melipona bicolor</name>
    <dbReference type="NCBI Taxonomy" id="60889"/>
    <lineage>
        <taxon>Eukaryota</taxon>
        <taxon>Metazoa</taxon>
        <taxon>Ecdysozoa</taxon>
        <taxon>Arthropoda</taxon>
        <taxon>Hexapoda</taxon>
        <taxon>Insecta</taxon>
        <taxon>Pterygota</taxon>
        <taxon>Neoptera</taxon>
        <taxon>Endopterygota</taxon>
        <taxon>Hymenoptera</taxon>
        <taxon>Apocrita</taxon>
        <taxon>Aculeata</taxon>
        <taxon>Apoidea</taxon>
        <taxon>Anthophila</taxon>
        <taxon>Apidae</taxon>
        <taxon>Melipona</taxon>
    </lineage>
</organism>
<gene>
    <name evidence="3" type="ORF">K0M31_003736</name>
</gene>
<dbReference type="EMBL" id="JAHYIQ010000012">
    <property type="protein sequence ID" value="KAK1127187.1"/>
    <property type="molecule type" value="Genomic_DNA"/>
</dbReference>
<dbReference type="SMART" id="SM00181">
    <property type="entry name" value="EGF"/>
    <property type="match status" value="6"/>
</dbReference>
<feature type="domain" description="EGF-like" evidence="2">
    <location>
        <begin position="457"/>
        <end position="491"/>
    </location>
</feature>
<dbReference type="Proteomes" id="UP001177670">
    <property type="component" value="Unassembled WGS sequence"/>
</dbReference>
<evidence type="ECO:0000313" key="3">
    <source>
        <dbReference type="EMBL" id="KAK1127187.1"/>
    </source>
</evidence>
<sequence length="609" mass="67511">MLPVSIIVVLLLCISHNDLTRSSTRAEELRSVGDEASLNNVLDWKCNATSDCAVRLTSCVDGICRCAPGYILDGSFTACIKVAQKYGDDCQESRQCSAYLSRGGICVNGVCVCADEYYYIHGNCHRYSGLSEKCEDDEDCYVYGDFQAAECKKKICNCAPKYYKREYRSCRPIAEENDGKCIINNDCKGSNATCDSVEHKCVPQGNNTASKFLRNDNTLFREDDATGQASGVGANCTRNEDCHFPNAECGPLKTCVCKRAHFFHEDERLCVPELGERCDPTRNETVIDNSVCRNGMWQCVPETVASRDNRECEKVIARYNDSCRNDVQCYVFGPDAICKDGKCVCNEKSRLNQTELFCWMKRGIGENCYQDVDCYLDGYADVRLICDTNKLCSCPDGTYPTNDRTACVKKQAGIGDTCGVDKDCQHTKNATCANKVCVCVDNYYELNKQCVKGINSTCSSSDECKPNNSMCESKLCACKPDHVASSVDSCVRVLEYGEPCEKDIQCSSVPNAFCLPRTGLNSTCACSKGYYYNFGECFQRKVLGDLCRNLGECYTDSRGGVVCMNGRCACDRDYIQRNYTVCDRYNGGNITTSMVGLVALLLLLINLLV</sequence>
<feature type="domain" description="EGF-like" evidence="2">
    <location>
        <begin position="417"/>
        <end position="451"/>
    </location>
</feature>
<dbReference type="AlphaFoldDB" id="A0AA40KNW7"/>
<dbReference type="PANTHER" id="PTHR39069:SF8">
    <property type="entry name" value="FI17111P1"/>
    <property type="match status" value="1"/>
</dbReference>
<name>A0AA40KNW7_9HYME</name>
<dbReference type="Pfam" id="PF01683">
    <property type="entry name" value="EB"/>
    <property type="match status" value="2"/>
</dbReference>
<dbReference type="InterPro" id="IPR006149">
    <property type="entry name" value="EB_dom"/>
</dbReference>
<accession>A0AA40KNW7</accession>
<feature type="domain" description="EGF-like" evidence="2">
    <location>
        <begin position="499"/>
        <end position="538"/>
    </location>
</feature>
<feature type="domain" description="EGF-like" evidence="2">
    <location>
        <begin position="552"/>
        <end position="583"/>
    </location>
</feature>